<accession>X0UAV3</accession>
<comment type="caution">
    <text evidence="1">The sequence shown here is derived from an EMBL/GenBank/DDBJ whole genome shotgun (WGS) entry which is preliminary data.</text>
</comment>
<evidence type="ECO:0000313" key="1">
    <source>
        <dbReference type="EMBL" id="GAG02700.1"/>
    </source>
</evidence>
<dbReference type="AlphaFoldDB" id="X0UAV3"/>
<organism evidence="1">
    <name type="scientific">marine sediment metagenome</name>
    <dbReference type="NCBI Taxonomy" id="412755"/>
    <lineage>
        <taxon>unclassified sequences</taxon>
        <taxon>metagenomes</taxon>
        <taxon>ecological metagenomes</taxon>
    </lineage>
</organism>
<reference evidence="1" key="1">
    <citation type="journal article" date="2014" name="Front. Microbiol.">
        <title>High frequency of phylogenetically diverse reductive dehalogenase-homologous genes in deep subseafloor sedimentary metagenomes.</title>
        <authorList>
            <person name="Kawai M."/>
            <person name="Futagami T."/>
            <person name="Toyoda A."/>
            <person name="Takaki Y."/>
            <person name="Nishi S."/>
            <person name="Hori S."/>
            <person name="Arai W."/>
            <person name="Tsubouchi T."/>
            <person name="Morono Y."/>
            <person name="Uchiyama I."/>
            <person name="Ito T."/>
            <person name="Fujiyama A."/>
            <person name="Inagaki F."/>
            <person name="Takami H."/>
        </authorList>
    </citation>
    <scope>NUCLEOTIDE SEQUENCE</scope>
    <source>
        <strain evidence="1">Expedition CK06-06</strain>
    </source>
</reference>
<sequence>TAKPSGVNSCGWCRGDSPVIIDWRDGFDYY</sequence>
<protein>
    <submittedName>
        <fullName evidence="1">Uncharacterized protein</fullName>
    </submittedName>
</protein>
<name>X0UAV3_9ZZZZ</name>
<gene>
    <name evidence="1" type="ORF">S01H1_32381</name>
</gene>
<feature type="non-terminal residue" evidence="1">
    <location>
        <position position="1"/>
    </location>
</feature>
<dbReference type="EMBL" id="BARS01020041">
    <property type="protein sequence ID" value="GAG02700.1"/>
    <property type="molecule type" value="Genomic_DNA"/>
</dbReference>
<proteinExistence type="predicted"/>